<dbReference type="InterPro" id="IPR013910">
    <property type="entry name" value="TF_PAP1"/>
</dbReference>
<dbReference type="OrthoDB" id="2593073at2759"/>
<dbReference type="InterPro" id="IPR004827">
    <property type="entry name" value="bZIP"/>
</dbReference>
<dbReference type="Gene3D" id="1.10.238.100">
    <property type="entry name" value="YAP1 redox domain. Chain B"/>
    <property type="match status" value="1"/>
</dbReference>
<dbReference type="SMART" id="SM00338">
    <property type="entry name" value="BRLZ"/>
    <property type="match status" value="1"/>
</dbReference>
<dbReference type="InterPro" id="IPR023167">
    <property type="entry name" value="Yap1_redox_dom_sf"/>
</dbReference>
<dbReference type="PANTHER" id="PTHR40621:SF6">
    <property type="entry name" value="AP-1-LIKE TRANSCRIPTION FACTOR YAP1-RELATED"/>
    <property type="match status" value="1"/>
</dbReference>
<keyword evidence="4" id="KW-0175">Coiled coil</keyword>
<keyword evidence="8" id="KW-1185">Reference proteome</keyword>
<gene>
    <name evidence="7" type="ORF">INT46_011384</name>
</gene>
<evidence type="ECO:0000256" key="5">
    <source>
        <dbReference type="SAM" id="MobiDB-lite"/>
    </source>
</evidence>
<feature type="compositionally biased region" description="Low complexity" evidence="5">
    <location>
        <begin position="23"/>
        <end position="45"/>
    </location>
</feature>
<evidence type="ECO:0000256" key="3">
    <source>
        <dbReference type="ARBA" id="ARBA00023242"/>
    </source>
</evidence>
<dbReference type="GO" id="GO:0001228">
    <property type="term" value="F:DNA-binding transcription activator activity, RNA polymerase II-specific"/>
    <property type="evidence" value="ECO:0007669"/>
    <property type="project" value="TreeGrafter"/>
</dbReference>
<dbReference type="PANTHER" id="PTHR40621">
    <property type="entry name" value="TRANSCRIPTION FACTOR KAPC-RELATED"/>
    <property type="match status" value="1"/>
</dbReference>
<evidence type="ECO:0000313" key="8">
    <source>
        <dbReference type="Proteomes" id="UP000650833"/>
    </source>
</evidence>
<sequence length="403" mass="46625">MTDNTYWQTFPTNIVNTPSLLISQQAPSSQLSHSHPQQQQPQQHSNHNHSHSNHQQQQQQQQQQQWSDDPDKRKWSQDFGEFDINSHANKMFHMDDYNNSNSNSNNDPSEGDSPDSGNGSHRRHDLLSDSGLFQGGDQKQRRKEQNRAAQRAFRERKERYVKELQIKIKEMEKKHNDELLRVTHENESLKSLVKKMEAEIYTLKGAAMAFNVSISKLREAGLDVQTTSIIRDTPSPPRSIDRNPSPPATRHYERQIPRSSAAATIRDKDGYSTSDRHSNIHDSLFDTVSRYKNSPTVYQHHNDNTTDDDLTIEDDEPPHSASFAEREVSRFEHRVDPMMNSGIKMIPCSQIWEKLSQHPNFDEFDMDQLCEELKKKAKCSGTGPVIPEFELQEVLRRMDSRQI</sequence>
<evidence type="ECO:0000256" key="4">
    <source>
        <dbReference type="SAM" id="Coils"/>
    </source>
</evidence>
<comment type="caution">
    <text evidence="7">The sequence shown here is derived from an EMBL/GenBank/DDBJ whole genome shotgun (WGS) entry which is preliminary data.</text>
</comment>
<evidence type="ECO:0000256" key="1">
    <source>
        <dbReference type="ARBA" id="ARBA00004123"/>
    </source>
</evidence>
<evidence type="ECO:0000313" key="7">
    <source>
        <dbReference type="EMBL" id="KAG2197813.1"/>
    </source>
</evidence>
<dbReference type="SUPFAM" id="SSF111430">
    <property type="entry name" value="YAP1 redox domain"/>
    <property type="match status" value="1"/>
</dbReference>
<dbReference type="InterPro" id="IPR050936">
    <property type="entry name" value="AP-1-like"/>
</dbReference>
<feature type="region of interest" description="Disordered" evidence="5">
    <location>
        <begin position="229"/>
        <end position="278"/>
    </location>
</feature>
<evidence type="ECO:0000259" key="6">
    <source>
        <dbReference type="PROSITE" id="PS50217"/>
    </source>
</evidence>
<dbReference type="GO" id="GO:0005737">
    <property type="term" value="C:cytoplasm"/>
    <property type="evidence" value="ECO:0007669"/>
    <property type="project" value="UniProtKB-SubCell"/>
</dbReference>
<dbReference type="Pfam" id="PF00170">
    <property type="entry name" value="bZIP_1"/>
    <property type="match status" value="1"/>
</dbReference>
<feature type="compositionally biased region" description="Basic and acidic residues" evidence="5">
    <location>
        <begin position="265"/>
        <end position="278"/>
    </location>
</feature>
<dbReference type="Gene3D" id="1.20.5.170">
    <property type="match status" value="1"/>
</dbReference>
<evidence type="ECO:0000256" key="2">
    <source>
        <dbReference type="ARBA" id="ARBA00004496"/>
    </source>
</evidence>
<dbReference type="EMBL" id="JAEPRC010000414">
    <property type="protein sequence ID" value="KAG2197813.1"/>
    <property type="molecule type" value="Genomic_DNA"/>
</dbReference>
<feature type="domain" description="BZIP" evidence="6">
    <location>
        <begin position="136"/>
        <end position="199"/>
    </location>
</feature>
<dbReference type="PROSITE" id="PS50217">
    <property type="entry name" value="BZIP"/>
    <property type="match status" value="1"/>
</dbReference>
<dbReference type="InterPro" id="IPR046347">
    <property type="entry name" value="bZIP_sf"/>
</dbReference>
<reference evidence="7" key="1">
    <citation type="submission" date="2020-12" db="EMBL/GenBank/DDBJ databases">
        <title>Metabolic potential, ecology and presence of endohyphal bacteria is reflected in genomic diversity of Mucoromycotina.</title>
        <authorList>
            <person name="Muszewska A."/>
            <person name="Okrasinska A."/>
            <person name="Steczkiewicz K."/>
            <person name="Drgas O."/>
            <person name="Orlowska M."/>
            <person name="Perlinska-Lenart U."/>
            <person name="Aleksandrzak-Piekarczyk T."/>
            <person name="Szatraj K."/>
            <person name="Zielenkiewicz U."/>
            <person name="Pilsyk S."/>
            <person name="Malc E."/>
            <person name="Mieczkowski P."/>
            <person name="Kruszewska J.S."/>
            <person name="Biernat P."/>
            <person name="Pawlowska J."/>
        </authorList>
    </citation>
    <scope>NUCLEOTIDE SEQUENCE</scope>
    <source>
        <strain evidence="7">CBS 226.32</strain>
    </source>
</reference>
<protein>
    <recommendedName>
        <fullName evidence="6">BZIP domain-containing protein</fullName>
    </recommendedName>
</protein>
<feature type="compositionally biased region" description="Low complexity" evidence="5">
    <location>
        <begin position="53"/>
        <end position="65"/>
    </location>
</feature>
<feature type="region of interest" description="Disordered" evidence="5">
    <location>
        <begin position="92"/>
        <end position="154"/>
    </location>
</feature>
<feature type="compositionally biased region" description="Low complexity" evidence="5">
    <location>
        <begin position="98"/>
        <end position="108"/>
    </location>
</feature>
<keyword evidence="3" id="KW-0539">Nucleus</keyword>
<dbReference type="GO" id="GO:0000976">
    <property type="term" value="F:transcription cis-regulatory region binding"/>
    <property type="evidence" value="ECO:0007669"/>
    <property type="project" value="InterPro"/>
</dbReference>
<dbReference type="GO" id="GO:0090575">
    <property type="term" value="C:RNA polymerase II transcription regulator complex"/>
    <property type="evidence" value="ECO:0007669"/>
    <property type="project" value="TreeGrafter"/>
</dbReference>
<proteinExistence type="predicted"/>
<dbReference type="Pfam" id="PF08601">
    <property type="entry name" value="PAP1"/>
    <property type="match status" value="1"/>
</dbReference>
<dbReference type="SUPFAM" id="SSF57959">
    <property type="entry name" value="Leucine zipper domain"/>
    <property type="match status" value="1"/>
</dbReference>
<dbReference type="GO" id="GO:0033554">
    <property type="term" value="P:cellular response to stress"/>
    <property type="evidence" value="ECO:0007669"/>
    <property type="project" value="UniProtKB-ARBA"/>
</dbReference>
<dbReference type="Proteomes" id="UP000650833">
    <property type="component" value="Unassembled WGS sequence"/>
</dbReference>
<name>A0A8H7UZI1_9FUNG</name>
<dbReference type="PROSITE" id="PS00036">
    <property type="entry name" value="BZIP_BASIC"/>
    <property type="match status" value="1"/>
</dbReference>
<dbReference type="AlphaFoldDB" id="A0A8H7UZI1"/>
<dbReference type="CDD" id="cd14688">
    <property type="entry name" value="bZIP_YAP"/>
    <property type="match status" value="1"/>
</dbReference>
<accession>A0A8H7UZI1</accession>
<feature type="coiled-coil region" evidence="4">
    <location>
        <begin position="154"/>
        <end position="199"/>
    </location>
</feature>
<organism evidence="7 8">
    <name type="scientific">Mucor plumbeus</name>
    <dbReference type="NCBI Taxonomy" id="97098"/>
    <lineage>
        <taxon>Eukaryota</taxon>
        <taxon>Fungi</taxon>
        <taxon>Fungi incertae sedis</taxon>
        <taxon>Mucoromycota</taxon>
        <taxon>Mucoromycotina</taxon>
        <taxon>Mucoromycetes</taxon>
        <taxon>Mucorales</taxon>
        <taxon>Mucorineae</taxon>
        <taxon>Mucoraceae</taxon>
        <taxon>Mucor</taxon>
    </lineage>
</organism>
<feature type="region of interest" description="Disordered" evidence="5">
    <location>
        <begin position="23"/>
        <end position="77"/>
    </location>
</feature>
<comment type="subcellular location">
    <subcellularLocation>
        <location evidence="2">Cytoplasm</location>
    </subcellularLocation>
    <subcellularLocation>
        <location evidence="1">Nucleus</location>
    </subcellularLocation>
</comment>